<dbReference type="Pfam" id="PF12836">
    <property type="entry name" value="HHH_3"/>
    <property type="match status" value="2"/>
</dbReference>
<reference evidence="3 4" key="1">
    <citation type="submission" date="2021-03" db="EMBL/GenBank/DDBJ databases">
        <title>Isolation and description of Capnocytophaga bilenii sp. nov., a novel Capnocytophaga species, isolated from a gingivitis subject.</title>
        <authorList>
            <person name="Antezack A."/>
            <person name="Monnet-Corti V."/>
            <person name="La Scola B."/>
        </authorList>
    </citation>
    <scope>NUCLEOTIDE SEQUENCE [LARGE SCALE GENOMIC DNA]</scope>
    <source>
        <strain evidence="3 4">Marseille-Q4570</strain>
    </source>
</reference>
<name>A0ABS3PVR8_9FLAO</name>
<keyword evidence="1" id="KW-0812">Transmembrane</keyword>
<organism evidence="3 4">
    <name type="scientific">Capnocytophaga bilenii</name>
    <dbReference type="NCBI Taxonomy" id="2819369"/>
    <lineage>
        <taxon>Bacteria</taxon>
        <taxon>Pseudomonadati</taxon>
        <taxon>Bacteroidota</taxon>
        <taxon>Flavobacteriia</taxon>
        <taxon>Flavobacteriales</taxon>
        <taxon>Flavobacteriaceae</taxon>
        <taxon>Capnocytophaga</taxon>
    </lineage>
</organism>
<proteinExistence type="predicted"/>
<keyword evidence="1" id="KW-1133">Transmembrane helix</keyword>
<dbReference type="SUPFAM" id="SSF47781">
    <property type="entry name" value="RuvA domain 2-like"/>
    <property type="match status" value="2"/>
</dbReference>
<dbReference type="PANTHER" id="PTHR21180:SF32">
    <property type="entry name" value="ENDONUCLEASE_EXONUCLEASE_PHOSPHATASE FAMILY DOMAIN-CONTAINING PROTEIN 1"/>
    <property type="match status" value="1"/>
</dbReference>
<dbReference type="EMBL" id="JAGDYP010000002">
    <property type="protein sequence ID" value="MBO1883421.1"/>
    <property type="molecule type" value="Genomic_DNA"/>
</dbReference>
<dbReference type="PANTHER" id="PTHR21180">
    <property type="entry name" value="ENDONUCLEASE/EXONUCLEASE/PHOSPHATASE FAMILY DOMAIN-CONTAINING PROTEIN 1"/>
    <property type="match status" value="1"/>
</dbReference>
<evidence type="ECO:0000256" key="1">
    <source>
        <dbReference type="SAM" id="Phobius"/>
    </source>
</evidence>
<evidence type="ECO:0000313" key="3">
    <source>
        <dbReference type="EMBL" id="MBO1883421.1"/>
    </source>
</evidence>
<keyword evidence="1" id="KW-0472">Membrane</keyword>
<dbReference type="InterPro" id="IPR003583">
    <property type="entry name" value="Hlx-hairpin-Hlx_DNA-bd_motif"/>
</dbReference>
<feature type="domain" description="Helix-hairpin-helix DNA-binding motif class 1" evidence="2">
    <location>
        <begin position="152"/>
        <end position="171"/>
    </location>
</feature>
<dbReference type="InterPro" id="IPR010994">
    <property type="entry name" value="RuvA_2-like"/>
</dbReference>
<evidence type="ECO:0000313" key="4">
    <source>
        <dbReference type="Proteomes" id="UP000681610"/>
    </source>
</evidence>
<feature type="transmembrane region" description="Helical" evidence="1">
    <location>
        <begin position="12"/>
        <end position="28"/>
    </location>
</feature>
<dbReference type="Proteomes" id="UP000681610">
    <property type="component" value="Unassembled WGS sequence"/>
</dbReference>
<protein>
    <submittedName>
        <fullName evidence="3">Helix-hairpin-helix domain-containing protein</fullName>
    </submittedName>
</protein>
<dbReference type="RefSeq" id="WP_208058120.1">
    <property type="nucleotide sequence ID" value="NZ_JAGDYP010000002.1"/>
</dbReference>
<keyword evidence="4" id="KW-1185">Reference proteome</keyword>
<feature type="domain" description="Helix-hairpin-helix DNA-binding motif class 1" evidence="2">
    <location>
        <begin position="251"/>
        <end position="270"/>
    </location>
</feature>
<comment type="caution">
    <text evidence="3">The sequence shown here is derived from an EMBL/GenBank/DDBJ whole genome shotgun (WGS) entry which is preliminary data.</text>
</comment>
<dbReference type="SMART" id="SM00278">
    <property type="entry name" value="HhH1"/>
    <property type="match status" value="2"/>
</dbReference>
<sequence length="274" mass="31881">MSFSHQQLRGIWIVCVLITAAEVLLYYYNQQKRDFNNHIVTSLDSEIDSLRSLASHHKHDTIYPFNPNFLTDYKAFRIGLTPAQYDRLQAFRAQDKYLNSAKEFQQITKVSDSVLARISPAFKFPSWASQAKKTHEQPKLPPKEDINTATAETLMKIYGIGEAFAKRILQYREKLGGFTYIEQVAEVYHLEKEVYERVAERFEVKTAPVIEKKDINQLNMYQLSKIPYINYGEGKKIVALRSSLGKIQKIEDLQQIEGFSPQRIQRLQLYLYAD</sequence>
<evidence type="ECO:0000259" key="2">
    <source>
        <dbReference type="SMART" id="SM00278"/>
    </source>
</evidence>
<accession>A0ABS3PVR8</accession>
<dbReference type="Gene3D" id="1.10.150.280">
    <property type="entry name" value="AF1531-like domain"/>
    <property type="match status" value="2"/>
</dbReference>
<dbReference type="InterPro" id="IPR051675">
    <property type="entry name" value="Endo/Exo/Phosphatase_dom_1"/>
</dbReference>
<gene>
    <name evidence="3" type="ORF">J4N46_03030</name>
</gene>